<comment type="pathway">
    <text evidence="3">Cofactor biosynthesis; coenzyme A biosynthesis.</text>
</comment>
<dbReference type="GO" id="GO:0010181">
    <property type="term" value="F:FMN binding"/>
    <property type="evidence" value="ECO:0007669"/>
    <property type="project" value="UniProtKB-UniRule"/>
</dbReference>
<keyword evidence="2 3" id="KW-0456">Lyase</keyword>
<dbReference type="GO" id="GO:0015937">
    <property type="term" value="P:coenzyme A biosynthetic process"/>
    <property type="evidence" value="ECO:0007669"/>
    <property type="project" value="UniProtKB-UniRule"/>
</dbReference>
<dbReference type="InterPro" id="IPR003382">
    <property type="entry name" value="Flavoprotein"/>
</dbReference>
<dbReference type="UniPathway" id="UPA00241"/>
<feature type="binding site" evidence="3">
    <location>
        <position position="296"/>
    </location>
    <ligand>
        <name>CTP</name>
        <dbReference type="ChEBI" id="CHEBI:37563"/>
    </ligand>
</feature>
<proteinExistence type="inferred from homology"/>
<keyword evidence="1 3" id="KW-0210">Decarboxylase</keyword>
<dbReference type="STRING" id="880724.Metig_0407"/>
<evidence type="ECO:0000256" key="1">
    <source>
        <dbReference type="ARBA" id="ARBA00022793"/>
    </source>
</evidence>
<comment type="similarity">
    <text evidence="3">In the N-terminal section; belongs to the HFCD (homo-oligomeric flavin containing Cys decarboxylase) superfamily.</text>
</comment>
<protein>
    <recommendedName>
        <fullName evidence="3">Coenzyme A biosynthesis bifunctional protein CoaBC</fullName>
    </recommendedName>
    <alternativeName>
        <fullName evidence="3">DNA/pantothenate metabolism flavoprotein</fullName>
    </alternativeName>
    <alternativeName>
        <fullName evidence="3">Phosphopantothenoylcysteine synthetase/decarboxylase</fullName>
        <shortName evidence="3">PPCS-PPCDC</shortName>
    </alternativeName>
    <domain>
        <recommendedName>
            <fullName evidence="3">Phosphopantothenoylcysteine decarboxylase</fullName>
            <shortName evidence="3">PPC decarboxylase</shortName>
            <shortName evidence="3">PPC-DC</shortName>
            <ecNumber evidence="3">4.1.1.36</ecNumber>
        </recommendedName>
        <alternativeName>
            <fullName evidence="3">CoaC</fullName>
        </alternativeName>
    </domain>
    <domain>
        <recommendedName>
            <fullName evidence="3">Phosphopantothenate--cysteine ligase</fullName>
            <ecNumber evidence="3">6.3.2.5</ecNumber>
        </recommendedName>
        <alternativeName>
            <fullName evidence="3">CoaB</fullName>
        </alternativeName>
        <alternativeName>
            <fullName evidence="3">Phosphopantothenoylcysteine synthetase</fullName>
            <shortName evidence="3">PPC synthetase</shortName>
            <shortName evidence="3">PPC-S</shortName>
        </alternativeName>
    </domain>
</protein>
<evidence type="ECO:0000256" key="2">
    <source>
        <dbReference type="ARBA" id="ARBA00023239"/>
    </source>
</evidence>
<evidence type="ECO:0000313" key="7">
    <source>
        <dbReference type="Proteomes" id="UP000009227"/>
    </source>
</evidence>
<feature type="region of interest" description="Phosphopantothenoylcysteine decarboxylase" evidence="3">
    <location>
        <begin position="1"/>
        <end position="198"/>
    </location>
</feature>
<dbReference type="GO" id="GO:0071513">
    <property type="term" value="C:phosphopantothenoylcysteine decarboxylase complex"/>
    <property type="evidence" value="ECO:0007669"/>
    <property type="project" value="TreeGrafter"/>
</dbReference>
<feature type="region of interest" description="Phosphopantothenate--cysteine ligase" evidence="3">
    <location>
        <begin position="199"/>
        <end position="411"/>
    </location>
</feature>
<feature type="binding site" evidence="3">
    <location>
        <position position="286"/>
    </location>
    <ligand>
        <name>CTP</name>
        <dbReference type="ChEBI" id="CHEBI:37563"/>
    </ligand>
</feature>
<comment type="caution">
    <text evidence="3">Lacks conserved residue(s) required for the propagation of feature annotation.</text>
</comment>
<dbReference type="HOGENOM" id="CLU_033319_0_3_2"/>
<keyword evidence="3" id="KW-0479">Metal-binding</keyword>
<dbReference type="GO" id="GO:0046872">
    <property type="term" value="F:metal ion binding"/>
    <property type="evidence" value="ECO:0007669"/>
    <property type="project" value="UniProtKB-KW"/>
</dbReference>
<dbReference type="GO" id="GO:0004633">
    <property type="term" value="F:phosphopantothenoylcysteine decarboxylase activity"/>
    <property type="evidence" value="ECO:0007669"/>
    <property type="project" value="UniProtKB-UniRule"/>
</dbReference>
<organism evidence="7">
    <name type="scientific">Methanotorris igneus (strain DSM 5666 / JCM 11834 / Kol 5)</name>
    <dbReference type="NCBI Taxonomy" id="880724"/>
    <lineage>
        <taxon>Archaea</taxon>
        <taxon>Methanobacteriati</taxon>
        <taxon>Methanobacteriota</taxon>
        <taxon>Methanomada group</taxon>
        <taxon>Methanococci</taxon>
        <taxon>Methanococcales</taxon>
        <taxon>Methanocaldococcaceae</taxon>
        <taxon>Methanotorris</taxon>
    </lineage>
</organism>
<keyword evidence="3" id="KW-0285">Flavoprotein</keyword>
<feature type="domain" description="Flavoprotein" evidence="4">
    <location>
        <begin position="27"/>
        <end position="186"/>
    </location>
</feature>
<dbReference type="KEGG" id="mig:Metig_0407"/>
<dbReference type="AlphaFoldDB" id="F6BB78"/>
<dbReference type="Proteomes" id="UP000009227">
    <property type="component" value="Chromosome"/>
</dbReference>
<dbReference type="Gene3D" id="3.40.50.10300">
    <property type="entry name" value="CoaB-like"/>
    <property type="match status" value="1"/>
</dbReference>
<comment type="catalytic activity">
    <reaction evidence="3">
        <text>N-[(R)-4-phosphopantothenoyl]-L-cysteine + H(+) = (R)-4'-phosphopantetheine + CO2</text>
        <dbReference type="Rhea" id="RHEA:16793"/>
        <dbReference type="ChEBI" id="CHEBI:15378"/>
        <dbReference type="ChEBI" id="CHEBI:16526"/>
        <dbReference type="ChEBI" id="CHEBI:59458"/>
        <dbReference type="ChEBI" id="CHEBI:61723"/>
        <dbReference type="EC" id="4.1.1.36"/>
    </reaction>
</comment>
<dbReference type="PANTHER" id="PTHR14359">
    <property type="entry name" value="HOMO-OLIGOMERIC FLAVIN CONTAINING CYS DECARBOXYLASE FAMILY"/>
    <property type="match status" value="1"/>
</dbReference>
<feature type="binding site" evidence="3">
    <location>
        <position position="330"/>
    </location>
    <ligand>
        <name>CTP</name>
        <dbReference type="ChEBI" id="CHEBI:37563"/>
    </ligand>
</feature>
<comment type="similarity">
    <text evidence="3">In the C-terminal section; belongs to the PPC synthetase family.</text>
</comment>
<dbReference type="HAMAP" id="MF_02225">
    <property type="entry name" value="CoaBC"/>
    <property type="match status" value="1"/>
</dbReference>
<dbReference type="EC" id="4.1.1.36" evidence="3"/>
<evidence type="ECO:0000256" key="3">
    <source>
        <dbReference type="HAMAP-Rule" id="MF_02225"/>
    </source>
</evidence>
<name>F6BB78_METIK</name>
<dbReference type="InterPro" id="IPR005252">
    <property type="entry name" value="CoaBC"/>
</dbReference>
<keyword evidence="3 6" id="KW-0436">Ligase</keyword>
<dbReference type="Gene3D" id="3.40.50.1950">
    <property type="entry name" value="Flavin prenyltransferase-like"/>
    <property type="match status" value="1"/>
</dbReference>
<dbReference type="Pfam" id="PF04127">
    <property type="entry name" value="DFP"/>
    <property type="match status" value="1"/>
</dbReference>
<keyword evidence="3" id="KW-0288">FMN</keyword>
<feature type="domain" description="DNA/pantothenate metabolism flavoprotein C-terminal" evidence="5">
    <location>
        <begin position="196"/>
        <end position="403"/>
    </location>
</feature>
<gene>
    <name evidence="3" type="primary">coaBC</name>
    <name evidence="6" type="ordered locus">Metig_0407</name>
</gene>
<keyword evidence="7" id="KW-1185">Reference proteome</keyword>
<keyword evidence="3" id="KW-0511">Multifunctional enzyme</keyword>
<dbReference type="InterPro" id="IPR035929">
    <property type="entry name" value="CoaB-like_sf"/>
</dbReference>
<dbReference type="Pfam" id="PF02441">
    <property type="entry name" value="Flavoprotein"/>
    <property type="match status" value="1"/>
</dbReference>
<dbReference type="GO" id="GO:0015941">
    <property type="term" value="P:pantothenate catabolic process"/>
    <property type="evidence" value="ECO:0007669"/>
    <property type="project" value="InterPro"/>
</dbReference>
<comment type="catalytic activity">
    <reaction evidence="3">
        <text>(R)-4'-phosphopantothenate + L-cysteine + CTP = N-[(R)-4-phosphopantothenoyl]-L-cysteine + CMP + diphosphate + H(+)</text>
        <dbReference type="Rhea" id="RHEA:19397"/>
        <dbReference type="ChEBI" id="CHEBI:10986"/>
        <dbReference type="ChEBI" id="CHEBI:15378"/>
        <dbReference type="ChEBI" id="CHEBI:33019"/>
        <dbReference type="ChEBI" id="CHEBI:35235"/>
        <dbReference type="ChEBI" id="CHEBI:37563"/>
        <dbReference type="ChEBI" id="CHEBI:59458"/>
        <dbReference type="ChEBI" id="CHEBI:60377"/>
        <dbReference type="EC" id="6.3.2.5"/>
    </reaction>
</comment>
<accession>F6BB78</accession>
<comment type="cofactor">
    <cofactor evidence="3">
        <name>Mg(2+)</name>
        <dbReference type="ChEBI" id="CHEBI:18420"/>
    </cofactor>
</comment>
<dbReference type="InterPro" id="IPR036551">
    <property type="entry name" value="Flavin_trans-like"/>
</dbReference>
<dbReference type="InterPro" id="IPR007085">
    <property type="entry name" value="DNA/pantothenate-metab_flavo_C"/>
</dbReference>
<dbReference type="GO" id="GO:0004632">
    <property type="term" value="F:phosphopantothenate--cysteine ligase activity"/>
    <property type="evidence" value="ECO:0007669"/>
    <property type="project" value="UniProtKB-UniRule"/>
</dbReference>
<evidence type="ECO:0000313" key="6">
    <source>
        <dbReference type="EMBL" id="AEF95963.1"/>
    </source>
</evidence>
<comment type="cofactor">
    <cofactor evidence="3">
        <name>FMN</name>
        <dbReference type="ChEBI" id="CHEBI:58210"/>
    </cofactor>
    <text evidence="3">Binds 1 FMN per subunit.</text>
</comment>
<sequence length="411" mass="46127">MPKNFKVINIHPTKKLKGTKSKLLENKKIVVGVTSSIAAIETPKLMRELIRHGAEVYCIITEETKKIIGKDALTFGCGNEVMEEITGNIEHVALYDECDAMIIYPATANIISKIALNIADNIVNTTAMMFLEKKPLFIVPAMHENMLNAIKEHIEKLKSKENVYFISPKMEEEKAKVASIEDVVGFVIEKIGNKMDKKVLILNGGTAEFIDKVRVISNLSSGKTGVALAEAFCREGFDVEVINALGLTPPYYIKTHKVLTAEEMLNKALEIGKDADIIISCAAISDYKPESTSDKKISSENEELTIKLKRNPKVLEELRKEFKDKIIIGFKAEYGIEEEELIKKAKDRMKKYGLDMIIANDLSKHYFGDDYNEVIAISKDNTIKKIKGKKSEIAKEIVSMVKKLIIPRRCQ</sequence>
<dbReference type="NCBIfam" id="TIGR00521">
    <property type="entry name" value="coaBC_dfp"/>
    <property type="match status" value="1"/>
</dbReference>
<dbReference type="SUPFAM" id="SSF102645">
    <property type="entry name" value="CoaB-like"/>
    <property type="match status" value="1"/>
</dbReference>
<keyword evidence="3" id="KW-0460">Magnesium</keyword>
<comment type="function">
    <text evidence="3">Catalyzes two sequential steps in the biosynthesis of coenzyme A. In the first step cysteine is conjugated to 4'-phosphopantothenate to form 4-phosphopantothenoylcysteine. In the second step the latter compound is decarboxylated to form 4'-phosphopantotheine.</text>
</comment>
<reference evidence="6 7" key="1">
    <citation type="submission" date="2011-05" db="EMBL/GenBank/DDBJ databases">
        <title>Complete sequence of Methanotorris igneus Kol 5.</title>
        <authorList>
            <consortium name="US DOE Joint Genome Institute"/>
            <person name="Lucas S."/>
            <person name="Han J."/>
            <person name="Lapidus A."/>
            <person name="Cheng J.-F."/>
            <person name="Goodwin L."/>
            <person name="Pitluck S."/>
            <person name="Peters L."/>
            <person name="Mikhailova N."/>
            <person name="Chertkov O."/>
            <person name="Han C."/>
            <person name="Tapia R."/>
            <person name="Land M."/>
            <person name="Hauser L."/>
            <person name="Kyrpides N."/>
            <person name="Ivanova N."/>
            <person name="Pagani I."/>
            <person name="Sieprawska-Lupa M."/>
            <person name="Whitman W."/>
            <person name="Woyke T."/>
        </authorList>
    </citation>
    <scope>NUCLEOTIDE SEQUENCE [LARGE SCALE GENOMIC DNA]</scope>
    <source>
        <strain evidence="7">DSM 5666 / JCM 11834 / Kol 5</strain>
    </source>
</reference>
<evidence type="ECO:0000259" key="4">
    <source>
        <dbReference type="Pfam" id="PF02441"/>
    </source>
</evidence>
<dbReference type="EMBL" id="CP002737">
    <property type="protein sequence ID" value="AEF95963.1"/>
    <property type="molecule type" value="Genomic_DNA"/>
</dbReference>
<dbReference type="SUPFAM" id="SSF52507">
    <property type="entry name" value="Homo-oligomeric flavin-containing Cys decarboxylases, HFCD"/>
    <property type="match status" value="1"/>
</dbReference>
<dbReference type="PANTHER" id="PTHR14359:SF6">
    <property type="entry name" value="PHOSPHOPANTOTHENOYLCYSTEINE DECARBOXYLASE"/>
    <property type="match status" value="1"/>
</dbReference>
<dbReference type="EC" id="6.3.2.5" evidence="3"/>
<evidence type="ECO:0000259" key="5">
    <source>
        <dbReference type="Pfam" id="PF04127"/>
    </source>
</evidence>